<evidence type="ECO:0008006" key="3">
    <source>
        <dbReference type="Google" id="ProtNLM"/>
    </source>
</evidence>
<reference evidence="1 2" key="1">
    <citation type="submission" date="2019-02" db="EMBL/GenBank/DDBJ databases">
        <title>Deep-cultivation of Planctomycetes and their phenomic and genomic characterization uncovers novel biology.</title>
        <authorList>
            <person name="Wiegand S."/>
            <person name="Jogler M."/>
            <person name="Boedeker C."/>
            <person name="Pinto D."/>
            <person name="Vollmers J."/>
            <person name="Rivas-Marin E."/>
            <person name="Kohn T."/>
            <person name="Peeters S.H."/>
            <person name="Heuer A."/>
            <person name="Rast P."/>
            <person name="Oberbeckmann S."/>
            <person name="Bunk B."/>
            <person name="Jeske O."/>
            <person name="Meyerdierks A."/>
            <person name="Storesund J.E."/>
            <person name="Kallscheuer N."/>
            <person name="Luecker S."/>
            <person name="Lage O.M."/>
            <person name="Pohl T."/>
            <person name="Merkel B.J."/>
            <person name="Hornburger P."/>
            <person name="Mueller R.-W."/>
            <person name="Bruemmer F."/>
            <person name="Labrenz M."/>
            <person name="Spormann A.M."/>
            <person name="Op den Camp H."/>
            <person name="Overmann J."/>
            <person name="Amann R."/>
            <person name="Jetten M.S.M."/>
            <person name="Mascher T."/>
            <person name="Medema M.H."/>
            <person name="Devos D.P."/>
            <person name="Kaster A.-K."/>
            <person name="Ovreas L."/>
            <person name="Rohde M."/>
            <person name="Galperin M.Y."/>
            <person name="Jogler C."/>
        </authorList>
    </citation>
    <scope>NUCLEOTIDE SEQUENCE [LARGE SCALE GENOMIC DNA]</scope>
    <source>
        <strain evidence="1 2">ElP</strain>
    </source>
</reference>
<organism evidence="1 2">
    <name type="scientific">Tautonia plasticadhaerens</name>
    <dbReference type="NCBI Taxonomy" id="2527974"/>
    <lineage>
        <taxon>Bacteria</taxon>
        <taxon>Pseudomonadati</taxon>
        <taxon>Planctomycetota</taxon>
        <taxon>Planctomycetia</taxon>
        <taxon>Isosphaerales</taxon>
        <taxon>Isosphaeraceae</taxon>
        <taxon>Tautonia</taxon>
    </lineage>
</organism>
<evidence type="ECO:0000313" key="1">
    <source>
        <dbReference type="EMBL" id="QDV33096.1"/>
    </source>
</evidence>
<dbReference type="OrthoDB" id="261771at2"/>
<dbReference type="KEGG" id="tpla:ElP_09380"/>
<dbReference type="SUPFAM" id="SSF49344">
    <property type="entry name" value="CBD9-like"/>
    <property type="match status" value="1"/>
</dbReference>
<dbReference type="Gene3D" id="2.60.40.1190">
    <property type="match status" value="1"/>
</dbReference>
<accession>A0A518GWX5</accession>
<name>A0A518GWX5_9BACT</name>
<dbReference type="CDD" id="cd00241">
    <property type="entry name" value="DOMON_like"/>
    <property type="match status" value="1"/>
</dbReference>
<gene>
    <name evidence="1" type="ORF">ElP_09380</name>
</gene>
<evidence type="ECO:0000313" key="2">
    <source>
        <dbReference type="Proteomes" id="UP000317835"/>
    </source>
</evidence>
<proteinExistence type="predicted"/>
<keyword evidence="2" id="KW-1185">Reference proteome</keyword>
<protein>
    <recommendedName>
        <fullName evidence="3">Carbohydrate-binding domain-containing protein</fullName>
    </recommendedName>
</protein>
<sequence>MSSPAPSPPLIPPSFYFRPSMRCPRVDGIPRGGKGRLLGLPESCALPCFGLIDGRAPWAEVRAAWNPEGLAVSVEVTGKPGTLLHAPDRPEDSDGVQLWVDTRDTRDIHRASRHCHRFIASVVPGKGKALDAAVRQAKIARATADAPTADPGPIRSTAERTRTGYRLELFLPASVLHGFDPETNRRLGFCYRVTDPDRGDQHLTVGREFPVGEDPSLWATLELSDDG</sequence>
<dbReference type="AlphaFoldDB" id="A0A518GWX5"/>
<dbReference type="RefSeq" id="WP_145267512.1">
    <property type="nucleotide sequence ID" value="NZ_CP036426.1"/>
</dbReference>
<dbReference type="EMBL" id="CP036426">
    <property type="protein sequence ID" value="QDV33096.1"/>
    <property type="molecule type" value="Genomic_DNA"/>
</dbReference>
<dbReference type="Proteomes" id="UP000317835">
    <property type="component" value="Chromosome"/>
</dbReference>